<dbReference type="GeneID" id="33941631"/>
<organism evidence="2 3">
    <name type="scientific">Edwardsiella anguillarum ET080813</name>
    <dbReference type="NCBI Taxonomy" id="667120"/>
    <lineage>
        <taxon>Bacteria</taxon>
        <taxon>Pseudomonadati</taxon>
        <taxon>Pseudomonadota</taxon>
        <taxon>Gammaproteobacteria</taxon>
        <taxon>Enterobacterales</taxon>
        <taxon>Hafniaceae</taxon>
        <taxon>Edwardsiella</taxon>
    </lineage>
</organism>
<evidence type="ECO:0000256" key="1">
    <source>
        <dbReference type="SAM" id="SignalP"/>
    </source>
</evidence>
<sequence length="290" mass="33718">MNKRKYVFLLFFIFPICAFGADGAEDSVPVFTTPWSRLFSGSEARLSTAITYNAPLSNQDKYIPVSYTESETKNIYNQRVFVSFQYSPLSSFFANLTVRTPLQNINRYRADFVYSFGYDDWRPGTFSLVYSNYGDNNKFFPQEGDRRTKIEQGMITAAYKFSLPNSWNKNILIYPSDSLTCQIGYLYGPRYYSTQESRIRKGKSVLLGSCGYTLKHNYFFRVSTFFYPDRSQQQPWDADYTYSIGYVSGYQPGDLSISYSNYSGTRYFWRGDRNANFRDGTISITWTLPF</sequence>
<feature type="chain" id="PRO_5001714671" description="Outer membrane protein" evidence="1">
    <location>
        <begin position="21"/>
        <end position="290"/>
    </location>
</feature>
<accession>A0A076LMP4</accession>
<dbReference type="AlphaFoldDB" id="A0A076LMP4"/>
<name>A0A076LMP4_9GAMM</name>
<proteinExistence type="predicted"/>
<gene>
    <name evidence="2" type="ORF">ETEE_0502</name>
</gene>
<dbReference type="KEGG" id="ete:ETEE_0502"/>
<keyword evidence="1" id="KW-0732">Signal</keyword>
<reference evidence="2 3" key="1">
    <citation type="journal article" date="2012" name="PLoS ONE">
        <title>Edwardsiella comparative phylogenomics reveal the new intra/inter-species taxonomic relationships, virulence evolution and niche adaptation mechanisms.</title>
        <authorList>
            <person name="Yang M."/>
            <person name="Lv Y."/>
            <person name="Xiao J."/>
            <person name="Wu H."/>
            <person name="Zheng H."/>
            <person name="Liu Q."/>
            <person name="Zhang Y."/>
            <person name="Wang Q."/>
        </authorList>
    </citation>
    <scope>NUCLEOTIDE SEQUENCE [LARGE SCALE GENOMIC DNA]</scope>
    <source>
        <strain evidence="3">080813</strain>
    </source>
</reference>
<evidence type="ECO:0000313" key="2">
    <source>
        <dbReference type="EMBL" id="AIJ06979.1"/>
    </source>
</evidence>
<evidence type="ECO:0000313" key="3">
    <source>
        <dbReference type="Proteomes" id="UP000028681"/>
    </source>
</evidence>
<evidence type="ECO:0008006" key="4">
    <source>
        <dbReference type="Google" id="ProtNLM"/>
    </source>
</evidence>
<dbReference type="RefSeq" id="WP_071881868.1">
    <property type="nucleotide sequence ID" value="NZ_CP006664.1"/>
</dbReference>
<dbReference type="Proteomes" id="UP000028681">
    <property type="component" value="Chromosome"/>
</dbReference>
<dbReference type="EMBL" id="CP006664">
    <property type="protein sequence ID" value="AIJ06979.1"/>
    <property type="molecule type" value="Genomic_DNA"/>
</dbReference>
<dbReference type="HOGENOM" id="CLU_914374_0_0_6"/>
<feature type="signal peptide" evidence="1">
    <location>
        <begin position="1"/>
        <end position="20"/>
    </location>
</feature>
<protein>
    <recommendedName>
        <fullName evidence="4">Outer membrane protein</fullName>
    </recommendedName>
</protein>